<evidence type="ECO:0000256" key="1">
    <source>
        <dbReference type="ARBA" id="ARBA00022741"/>
    </source>
</evidence>
<dbReference type="InterPro" id="IPR027417">
    <property type="entry name" value="P-loop_NTPase"/>
</dbReference>
<dbReference type="EMBL" id="CP000544">
    <property type="protein sequence ID" value="ABM63172.1"/>
    <property type="molecule type" value="Genomic_DNA"/>
</dbReference>
<reference evidence="4 5" key="2">
    <citation type="journal article" date="2013" name="Stand. Genomic Sci.">
        <title>Complete genome sequence of Halorhodospira halophila SL1.</title>
        <authorList>
            <person name="Challacombe J.F."/>
            <person name="Majid S."/>
            <person name="Deole R."/>
            <person name="Brettin T.S."/>
            <person name="Bruce D."/>
            <person name="Delano S.F."/>
            <person name="Detter J.C."/>
            <person name="Gleasner C.D."/>
            <person name="Han C.S."/>
            <person name="Misra M."/>
            <person name="Reitenga K.G."/>
            <person name="Mikhailova N."/>
            <person name="Woyke T."/>
            <person name="Pitluck S."/>
            <person name="Nolan M."/>
            <person name="Land M.L."/>
            <person name="Saunders E."/>
            <person name="Tapia R."/>
            <person name="Lapidus A."/>
            <person name="Ivanova N."/>
            <person name="Hoff W.D."/>
        </authorList>
    </citation>
    <scope>NUCLEOTIDE SEQUENCE [LARGE SCALE GENOMIC DNA]</scope>
    <source>
        <strain evidence="5">DSM 244 / SL1</strain>
    </source>
</reference>
<dbReference type="GO" id="GO:0016887">
    <property type="term" value="F:ATP hydrolysis activity"/>
    <property type="evidence" value="ECO:0007669"/>
    <property type="project" value="InterPro"/>
</dbReference>
<organism evidence="4 5">
    <name type="scientific">Halorhodospira halophila (strain DSM 244 / SL1)</name>
    <name type="common">Ectothiorhodospira halophila (strain DSM 244 / SL1)</name>
    <dbReference type="NCBI Taxonomy" id="349124"/>
    <lineage>
        <taxon>Bacteria</taxon>
        <taxon>Pseudomonadati</taxon>
        <taxon>Pseudomonadota</taxon>
        <taxon>Gammaproteobacteria</taxon>
        <taxon>Chromatiales</taxon>
        <taxon>Ectothiorhodospiraceae</taxon>
        <taxon>Halorhodospira</taxon>
    </lineage>
</organism>
<dbReference type="CDD" id="cd00267">
    <property type="entry name" value="ABC_ATPase"/>
    <property type="match status" value="1"/>
</dbReference>
<sequence>MTARDRLSVRDLRCAVAAWPRLGVPAGGCAALAGPSGSGKSRLLRAIADLDPNEGEVHLDGSPRQTFTGHEWRRRVIYLAADCAWWAETVGEHLATLETDTLAALGFDADVAQWSVRRLSTGERSRLGLARAVALQPQVLLLDEPTANLDRATTEAVERVIQTQRRRGVAMVWVTHDPDQVRRLDAQRFTIHHGTAEEGSP</sequence>
<dbReference type="Proteomes" id="UP000000647">
    <property type="component" value="Chromosome"/>
</dbReference>
<dbReference type="PANTHER" id="PTHR43119">
    <property type="entry name" value="ABC TRANSPORT PROTEIN ATP-BINDING COMPONENT-RELATED"/>
    <property type="match status" value="1"/>
</dbReference>
<protein>
    <submittedName>
        <fullName evidence="4">ABC transporter related protein</fullName>
    </submittedName>
</protein>
<dbReference type="Pfam" id="PF00005">
    <property type="entry name" value="ABC_tran"/>
    <property type="match status" value="1"/>
</dbReference>
<dbReference type="eggNOG" id="COG1136">
    <property type="taxonomic scope" value="Bacteria"/>
</dbReference>
<dbReference type="Gene3D" id="3.40.50.300">
    <property type="entry name" value="P-loop containing nucleotide triphosphate hydrolases"/>
    <property type="match status" value="1"/>
</dbReference>
<name>A1WZR0_HALHL</name>
<accession>A1WZR0</accession>
<evidence type="ECO:0000313" key="5">
    <source>
        <dbReference type="Proteomes" id="UP000000647"/>
    </source>
</evidence>
<dbReference type="InterPro" id="IPR003593">
    <property type="entry name" value="AAA+_ATPase"/>
</dbReference>
<keyword evidence="2" id="KW-0067">ATP-binding</keyword>
<dbReference type="SMART" id="SM00382">
    <property type="entry name" value="AAA"/>
    <property type="match status" value="1"/>
</dbReference>
<dbReference type="InterPro" id="IPR003439">
    <property type="entry name" value="ABC_transporter-like_ATP-bd"/>
</dbReference>
<evidence type="ECO:0000313" key="4">
    <source>
        <dbReference type="EMBL" id="ABM63172.1"/>
    </source>
</evidence>
<reference evidence="5" key="1">
    <citation type="submission" date="2006-12" db="EMBL/GenBank/DDBJ databases">
        <title>Complete sequence of Halorhodospira halophila SL1.</title>
        <authorList>
            <consortium name="US DOE Joint Genome Institute"/>
            <person name="Copeland A."/>
            <person name="Lucas S."/>
            <person name="Lapidus A."/>
            <person name="Barry K."/>
            <person name="Detter J.C."/>
            <person name="Glavina del Rio T."/>
            <person name="Hammon N."/>
            <person name="Israni S."/>
            <person name="Dalin E."/>
            <person name="Tice H."/>
            <person name="Pitluck S."/>
            <person name="Saunders E."/>
            <person name="Brettin T."/>
            <person name="Bruce D."/>
            <person name="Han C."/>
            <person name="Tapia R."/>
            <person name="Schmutz J."/>
            <person name="Larimer F."/>
            <person name="Land M."/>
            <person name="Hauser L."/>
            <person name="Kyrpides N."/>
            <person name="Mikhailova N."/>
            <person name="Hoff W."/>
            <person name="Richardson P."/>
        </authorList>
    </citation>
    <scope>NUCLEOTIDE SEQUENCE [LARGE SCALE GENOMIC DNA]</scope>
    <source>
        <strain evidence="5">DSM 244 / SL1</strain>
    </source>
</reference>
<keyword evidence="1" id="KW-0547">Nucleotide-binding</keyword>
<dbReference type="RefSeq" id="WP_011815194.1">
    <property type="nucleotide sequence ID" value="NC_008789.1"/>
</dbReference>
<dbReference type="GO" id="GO:0005524">
    <property type="term" value="F:ATP binding"/>
    <property type="evidence" value="ECO:0007669"/>
    <property type="project" value="UniProtKB-KW"/>
</dbReference>
<dbReference type="HOGENOM" id="CLU_000604_1_22_6"/>
<gene>
    <name evidence="4" type="ordered locus">Hhal_2409</name>
</gene>
<proteinExistence type="predicted"/>
<dbReference type="AlphaFoldDB" id="A1WZR0"/>
<feature type="domain" description="ABC transporter" evidence="3">
    <location>
        <begin position="1"/>
        <end position="201"/>
    </location>
</feature>
<dbReference type="PANTHER" id="PTHR43119:SF1">
    <property type="entry name" value="ABC TRANSPORTER DOMAIN-CONTAINING PROTEIN"/>
    <property type="match status" value="1"/>
</dbReference>
<evidence type="ECO:0000259" key="3">
    <source>
        <dbReference type="PROSITE" id="PS50893"/>
    </source>
</evidence>
<dbReference type="STRING" id="349124.Hhal_2409"/>
<dbReference type="SUPFAM" id="SSF52540">
    <property type="entry name" value="P-loop containing nucleoside triphosphate hydrolases"/>
    <property type="match status" value="1"/>
</dbReference>
<dbReference type="KEGG" id="hha:Hhal_2409"/>
<dbReference type="PROSITE" id="PS50893">
    <property type="entry name" value="ABC_TRANSPORTER_2"/>
    <property type="match status" value="1"/>
</dbReference>
<keyword evidence="5" id="KW-1185">Reference proteome</keyword>
<evidence type="ECO:0000256" key="2">
    <source>
        <dbReference type="ARBA" id="ARBA00022840"/>
    </source>
</evidence>